<dbReference type="AlphaFoldDB" id="A0A835F7S6"/>
<gene>
    <name evidence="9" type="ORF">HU200_016811</name>
</gene>
<accession>A0A835F7S6</accession>
<proteinExistence type="inferred from homology"/>
<keyword evidence="5" id="KW-0010">Activator</keyword>
<evidence type="ECO:0000256" key="3">
    <source>
        <dbReference type="ARBA" id="ARBA00022771"/>
    </source>
</evidence>
<dbReference type="Pfam" id="PF00320">
    <property type="entry name" value="GATA"/>
    <property type="match status" value="1"/>
</dbReference>
<evidence type="ECO:0000256" key="6">
    <source>
        <dbReference type="PROSITE-ProRule" id="PRU00094"/>
    </source>
</evidence>
<dbReference type="Gene3D" id="3.30.50.10">
    <property type="entry name" value="Erythroid Transcription Factor GATA-1, subunit A"/>
    <property type="match status" value="1"/>
</dbReference>
<dbReference type="SUPFAM" id="SSF57716">
    <property type="entry name" value="Glucocorticoid receptor-like (DNA-binding domain)"/>
    <property type="match status" value="1"/>
</dbReference>
<dbReference type="Gramene" id="Dexi8B01G0004980.1">
    <property type="protein sequence ID" value="Dexi8B01G0004980.1:cds"/>
    <property type="gene ID" value="Dexi8B01G0004980"/>
</dbReference>
<feature type="compositionally biased region" description="Polar residues" evidence="7">
    <location>
        <begin position="266"/>
        <end position="282"/>
    </location>
</feature>
<keyword evidence="3 6" id="KW-0863">Zinc-finger</keyword>
<keyword evidence="10" id="KW-1185">Reference proteome</keyword>
<dbReference type="PANTHER" id="PTHR45658:SF108">
    <property type="entry name" value="GATA ZINC FINGER FAMILY PROTEIN"/>
    <property type="match status" value="1"/>
</dbReference>
<name>A0A835F7S6_9POAL</name>
<keyword evidence="2" id="KW-0479">Metal-binding</keyword>
<evidence type="ECO:0000256" key="4">
    <source>
        <dbReference type="ARBA" id="ARBA00022833"/>
    </source>
</evidence>
<dbReference type="InterPro" id="IPR051140">
    <property type="entry name" value="GATA_TF"/>
</dbReference>
<dbReference type="PROSITE" id="PS50114">
    <property type="entry name" value="GATA_ZN_FINGER_2"/>
    <property type="match status" value="1"/>
</dbReference>
<dbReference type="PROSITE" id="PS00344">
    <property type="entry name" value="GATA_ZN_FINGER_1"/>
    <property type="match status" value="1"/>
</dbReference>
<dbReference type="EMBL" id="JACEFO010001613">
    <property type="protein sequence ID" value="KAF8730937.1"/>
    <property type="molecule type" value="Genomic_DNA"/>
</dbReference>
<comment type="caution">
    <text evidence="9">The sequence shown here is derived from an EMBL/GenBank/DDBJ whole genome shotgun (WGS) entry which is preliminary data.</text>
</comment>
<reference evidence="9" key="1">
    <citation type="submission" date="2020-07" db="EMBL/GenBank/DDBJ databases">
        <title>Genome sequence and genetic diversity analysis of an under-domesticated orphan crop, white fonio (Digitaria exilis).</title>
        <authorList>
            <person name="Bennetzen J.L."/>
            <person name="Chen S."/>
            <person name="Ma X."/>
            <person name="Wang X."/>
            <person name="Yssel A.E.J."/>
            <person name="Chaluvadi S.R."/>
            <person name="Johnson M."/>
            <person name="Gangashetty P."/>
            <person name="Hamidou F."/>
            <person name="Sanogo M.D."/>
            <person name="Zwaenepoel A."/>
            <person name="Wallace J."/>
            <person name="Van De Peer Y."/>
            <person name="Van Deynze A."/>
        </authorList>
    </citation>
    <scope>NUCLEOTIDE SEQUENCE</scope>
    <source>
        <tissue evidence="9">Leaves</tissue>
    </source>
</reference>
<organism evidence="9 10">
    <name type="scientific">Digitaria exilis</name>
    <dbReference type="NCBI Taxonomy" id="1010633"/>
    <lineage>
        <taxon>Eukaryota</taxon>
        <taxon>Viridiplantae</taxon>
        <taxon>Streptophyta</taxon>
        <taxon>Embryophyta</taxon>
        <taxon>Tracheophyta</taxon>
        <taxon>Spermatophyta</taxon>
        <taxon>Magnoliopsida</taxon>
        <taxon>Liliopsida</taxon>
        <taxon>Poales</taxon>
        <taxon>Poaceae</taxon>
        <taxon>PACMAD clade</taxon>
        <taxon>Panicoideae</taxon>
        <taxon>Panicodae</taxon>
        <taxon>Paniceae</taxon>
        <taxon>Anthephorinae</taxon>
        <taxon>Digitaria</taxon>
    </lineage>
</organism>
<feature type="region of interest" description="Disordered" evidence="7">
    <location>
        <begin position="261"/>
        <end position="285"/>
    </location>
</feature>
<dbReference type="PANTHER" id="PTHR45658">
    <property type="entry name" value="GATA TRANSCRIPTION FACTOR"/>
    <property type="match status" value="1"/>
</dbReference>
<comment type="similarity">
    <text evidence="1">Belongs to the type IV zinc-finger family. Class A subfamily.</text>
</comment>
<dbReference type="GO" id="GO:0030154">
    <property type="term" value="P:cell differentiation"/>
    <property type="evidence" value="ECO:0007669"/>
    <property type="project" value="TreeGrafter"/>
</dbReference>
<sequence length="466" mass="48542">MRAQSHLSLHHVPDDLPDCDCEFRPGGGLCCPDDPLELVLQFFPSPAAGEGSLASIGIGGSSPLPLGPGQEENGFGDLLRVLGPGAAPGCCGGAVWEGDSRGLSAPVPEDTETIDVDKYLDLPDCGGGGGQAAVCNPFLDMTVVAAPTPAGGVHACRALAGGVVSNGAPPPVSAGALQAPYTFHAFDGVACNDAPPLPPPMAAGGGLHACGALVGAVPKNAPAIHADALHACGGVVSNNATPISAGALQALPLRAHAPPSPWTMPASRTSSGCPTPATSETDSPAPAWQPIAWVLPRKRRRSPVKFRKRRPWSLDFPLRAVPVAVPDNPDDSNVNDDAKNSCYNVGGGGIRRRRPVPRQRNRQTQRVCSHCHSPDTPQWRAGPDGPGTLCNACGIRYSANKLLPEYRPSTAPSFRSDLHSNRHRKVVKLREQKAKEIPKAMPDESVPVSPKGDEFMDVCTYISTGL</sequence>
<protein>
    <recommendedName>
        <fullName evidence="8">GATA-type domain-containing protein</fullName>
    </recommendedName>
</protein>
<dbReference type="GO" id="GO:0006355">
    <property type="term" value="P:regulation of DNA-templated transcription"/>
    <property type="evidence" value="ECO:0007669"/>
    <property type="project" value="InterPro"/>
</dbReference>
<evidence type="ECO:0000256" key="1">
    <source>
        <dbReference type="ARBA" id="ARBA00005694"/>
    </source>
</evidence>
<dbReference type="GO" id="GO:0005634">
    <property type="term" value="C:nucleus"/>
    <property type="evidence" value="ECO:0007669"/>
    <property type="project" value="TreeGrafter"/>
</dbReference>
<evidence type="ECO:0000256" key="5">
    <source>
        <dbReference type="ARBA" id="ARBA00023159"/>
    </source>
</evidence>
<dbReference type="GO" id="GO:0043565">
    <property type="term" value="F:sequence-specific DNA binding"/>
    <property type="evidence" value="ECO:0007669"/>
    <property type="project" value="InterPro"/>
</dbReference>
<evidence type="ECO:0000259" key="8">
    <source>
        <dbReference type="PROSITE" id="PS50114"/>
    </source>
</evidence>
<dbReference type="OrthoDB" id="2162994at2759"/>
<evidence type="ECO:0000313" key="10">
    <source>
        <dbReference type="Proteomes" id="UP000636709"/>
    </source>
</evidence>
<keyword evidence="4" id="KW-0862">Zinc</keyword>
<dbReference type="GO" id="GO:0008270">
    <property type="term" value="F:zinc ion binding"/>
    <property type="evidence" value="ECO:0007669"/>
    <property type="project" value="UniProtKB-KW"/>
</dbReference>
<feature type="compositionally biased region" description="Basic residues" evidence="7">
    <location>
        <begin position="350"/>
        <end position="363"/>
    </location>
</feature>
<feature type="region of interest" description="Disordered" evidence="7">
    <location>
        <begin position="327"/>
        <end position="364"/>
    </location>
</feature>
<dbReference type="InterPro" id="IPR013088">
    <property type="entry name" value="Znf_NHR/GATA"/>
</dbReference>
<dbReference type="Proteomes" id="UP000636709">
    <property type="component" value="Unassembled WGS sequence"/>
</dbReference>
<evidence type="ECO:0000256" key="2">
    <source>
        <dbReference type="ARBA" id="ARBA00022723"/>
    </source>
</evidence>
<feature type="domain" description="GATA-type" evidence="8">
    <location>
        <begin position="362"/>
        <end position="422"/>
    </location>
</feature>
<evidence type="ECO:0000256" key="7">
    <source>
        <dbReference type="SAM" id="MobiDB-lite"/>
    </source>
</evidence>
<dbReference type="SMART" id="SM00401">
    <property type="entry name" value="ZnF_GATA"/>
    <property type="match status" value="1"/>
</dbReference>
<dbReference type="InterPro" id="IPR000679">
    <property type="entry name" value="Znf_GATA"/>
</dbReference>
<dbReference type="CDD" id="cd00202">
    <property type="entry name" value="ZnF_GATA"/>
    <property type="match status" value="1"/>
</dbReference>
<evidence type="ECO:0000313" key="9">
    <source>
        <dbReference type="EMBL" id="KAF8730937.1"/>
    </source>
</evidence>